<dbReference type="InterPro" id="IPR001172">
    <property type="entry name" value="FliN_T3SS_HrcQb"/>
</dbReference>
<feature type="domain" description="Flagellar motor switch protein FliN-like C-terminal" evidence="7">
    <location>
        <begin position="297"/>
        <end position="367"/>
    </location>
</feature>
<dbReference type="Gene3D" id="3.40.1550.10">
    <property type="entry name" value="CheC-like"/>
    <property type="match status" value="1"/>
</dbReference>
<dbReference type="SUPFAM" id="SSF101801">
    <property type="entry name" value="Surface presentation of antigens (SPOA)"/>
    <property type="match status" value="1"/>
</dbReference>
<dbReference type="STRING" id="1499688.BN000_00830"/>
<protein>
    <submittedName>
        <fullName evidence="9">Flagellar motor switch protein</fullName>
    </submittedName>
</protein>
<dbReference type="InterPro" id="IPR028976">
    <property type="entry name" value="CheC-like_sf"/>
</dbReference>
<dbReference type="NCBIfam" id="NF005995">
    <property type="entry name" value="PRK08119.1"/>
    <property type="match status" value="1"/>
</dbReference>
<dbReference type="Proteomes" id="UP000199087">
    <property type="component" value="Unassembled WGS sequence"/>
</dbReference>
<dbReference type="GO" id="GO:0016787">
    <property type="term" value="F:hydrolase activity"/>
    <property type="evidence" value="ECO:0007669"/>
    <property type="project" value="InterPro"/>
</dbReference>
<keyword evidence="3" id="KW-1003">Cell membrane</keyword>
<keyword evidence="10" id="KW-1185">Reference proteome</keyword>
<evidence type="ECO:0000256" key="2">
    <source>
        <dbReference type="ARBA" id="ARBA00009226"/>
    </source>
</evidence>
<keyword evidence="5" id="KW-0283">Flagellar rotation</keyword>
<evidence type="ECO:0000313" key="10">
    <source>
        <dbReference type="Proteomes" id="UP000199087"/>
    </source>
</evidence>
<dbReference type="GO" id="GO:0009425">
    <property type="term" value="C:bacterial-type flagellum basal body"/>
    <property type="evidence" value="ECO:0007669"/>
    <property type="project" value="InterPro"/>
</dbReference>
<dbReference type="PRINTS" id="PR00956">
    <property type="entry name" value="FLGMOTORFLIN"/>
</dbReference>
<evidence type="ECO:0000313" key="9">
    <source>
        <dbReference type="EMBL" id="CRK80939.1"/>
    </source>
</evidence>
<dbReference type="NCBIfam" id="TIGR02480">
    <property type="entry name" value="fliN"/>
    <property type="match status" value="1"/>
</dbReference>
<feature type="domain" description="CheC-like protein" evidence="8">
    <location>
        <begin position="129"/>
        <end position="164"/>
    </location>
</feature>
<dbReference type="RefSeq" id="WP_090631218.1">
    <property type="nucleotide sequence ID" value="NZ_CVRB01000001.1"/>
</dbReference>
<evidence type="ECO:0000259" key="7">
    <source>
        <dbReference type="Pfam" id="PF01052"/>
    </source>
</evidence>
<dbReference type="Gene3D" id="2.30.330.10">
    <property type="entry name" value="SpoA-like"/>
    <property type="match status" value="1"/>
</dbReference>
<dbReference type="AlphaFoldDB" id="A0A0U1NSA4"/>
<accession>A0A0U1NSA4</accession>
<evidence type="ECO:0000256" key="5">
    <source>
        <dbReference type="ARBA" id="ARBA00022779"/>
    </source>
</evidence>
<dbReference type="PANTHER" id="PTHR43484:SF1">
    <property type="entry name" value="FLAGELLAR MOTOR SWITCH PROTEIN FLIN"/>
    <property type="match status" value="1"/>
</dbReference>
<organism evidence="9 10">
    <name type="scientific">Neobacillus massiliamazoniensis</name>
    <dbReference type="NCBI Taxonomy" id="1499688"/>
    <lineage>
        <taxon>Bacteria</taxon>
        <taxon>Bacillati</taxon>
        <taxon>Bacillota</taxon>
        <taxon>Bacilli</taxon>
        <taxon>Bacillales</taxon>
        <taxon>Bacillaceae</taxon>
        <taxon>Neobacillus</taxon>
    </lineage>
</organism>
<dbReference type="InterPro" id="IPR036429">
    <property type="entry name" value="SpoA-like_sf"/>
</dbReference>
<keyword evidence="9" id="KW-0282">Flagellum</keyword>
<sequence>MSEGLLSQEEINALFNQDTKPTLSVDDFLSSMEQDALGEIGNISLGSSTTALSTLLNQKVEITTPTLSVIEQTKIEEMLKEKLVAVHVDYTEGFRGKNLLMIKENDAKIIANLMMGGDGTMLEPELSELHLSAVQEAMNQMMGSAATSMSTLFNERVDISPPDIDVLGFPPKKLEDLHDDIILEISFRLKVGNLIDSNMIQFIPLAFGKEMIQKILYSGDATPAYTVAEEMIVAPTDQIAIQNTMIDSRVDHKAVSPTTQAPKSATQASENANVQKVEYATFSHASIPSSGSSSIDMLYDIPLNITVELGRTEMPIRKILELGPGAVIQLDKLAGEPVDILANHKLIAKGEVVVIEENFGVRITEIISPIERISKMTM</sequence>
<keyword evidence="6" id="KW-0472">Membrane</keyword>
<dbReference type="OrthoDB" id="9773459at2"/>
<keyword evidence="4" id="KW-0145">Chemotaxis</keyword>
<evidence type="ECO:0000256" key="4">
    <source>
        <dbReference type="ARBA" id="ARBA00022500"/>
    </source>
</evidence>
<reference evidence="10" key="1">
    <citation type="submission" date="2015-05" db="EMBL/GenBank/DDBJ databases">
        <authorList>
            <person name="Urmite Genomes"/>
        </authorList>
    </citation>
    <scope>NUCLEOTIDE SEQUENCE [LARGE SCALE GENOMIC DNA]</scope>
    <source>
        <strain evidence="10">LF1</strain>
    </source>
</reference>
<comment type="subcellular location">
    <subcellularLocation>
        <location evidence="1">Cell membrane</location>
        <topology evidence="1">Peripheral membrane protein</topology>
        <orientation evidence="1">Cytoplasmic side</orientation>
    </subcellularLocation>
</comment>
<dbReference type="PANTHER" id="PTHR43484">
    <property type="match status" value="1"/>
</dbReference>
<dbReference type="SUPFAM" id="SSF103039">
    <property type="entry name" value="CheC-like"/>
    <property type="match status" value="1"/>
</dbReference>
<dbReference type="CDD" id="cd17907">
    <property type="entry name" value="FliY_FliN-Y"/>
    <property type="match status" value="1"/>
</dbReference>
<name>A0A0U1NSA4_9BACI</name>
<dbReference type="InterPro" id="IPR007597">
    <property type="entry name" value="CheC"/>
</dbReference>
<feature type="domain" description="CheC-like protein" evidence="8">
    <location>
        <begin position="32"/>
        <end position="68"/>
    </location>
</feature>
<dbReference type="GO" id="GO:0003774">
    <property type="term" value="F:cytoskeletal motor activity"/>
    <property type="evidence" value="ECO:0007669"/>
    <property type="project" value="InterPro"/>
</dbReference>
<comment type="similarity">
    <text evidence="2">Belongs to the FliN/MopA/SpaO family.</text>
</comment>
<proteinExistence type="inferred from homology"/>
<keyword evidence="9" id="KW-0966">Cell projection</keyword>
<dbReference type="InterPro" id="IPR012826">
    <property type="entry name" value="FliN"/>
</dbReference>
<dbReference type="GO" id="GO:0006935">
    <property type="term" value="P:chemotaxis"/>
    <property type="evidence" value="ECO:0007669"/>
    <property type="project" value="UniProtKB-KW"/>
</dbReference>
<gene>
    <name evidence="9" type="primary">fliY</name>
    <name evidence="9" type="ORF">BN000_00830</name>
</gene>
<dbReference type="InterPro" id="IPR051469">
    <property type="entry name" value="FliN/MopA/SpaO"/>
</dbReference>
<dbReference type="Pfam" id="PF04509">
    <property type="entry name" value="CheC"/>
    <property type="match status" value="2"/>
</dbReference>
<evidence type="ECO:0000259" key="8">
    <source>
        <dbReference type="Pfam" id="PF04509"/>
    </source>
</evidence>
<dbReference type="Pfam" id="PF01052">
    <property type="entry name" value="FliMN_C"/>
    <property type="match status" value="1"/>
</dbReference>
<dbReference type="GO" id="GO:0071973">
    <property type="term" value="P:bacterial-type flagellum-dependent cell motility"/>
    <property type="evidence" value="ECO:0007669"/>
    <property type="project" value="InterPro"/>
</dbReference>
<dbReference type="EMBL" id="CVRB01000001">
    <property type="protein sequence ID" value="CRK80939.1"/>
    <property type="molecule type" value="Genomic_DNA"/>
</dbReference>
<evidence type="ECO:0000256" key="6">
    <source>
        <dbReference type="ARBA" id="ARBA00023136"/>
    </source>
</evidence>
<dbReference type="GO" id="GO:0005886">
    <property type="term" value="C:plasma membrane"/>
    <property type="evidence" value="ECO:0007669"/>
    <property type="project" value="UniProtKB-SubCell"/>
</dbReference>
<keyword evidence="9" id="KW-0969">Cilium</keyword>
<evidence type="ECO:0000256" key="3">
    <source>
        <dbReference type="ARBA" id="ARBA00022475"/>
    </source>
</evidence>
<evidence type="ECO:0000256" key="1">
    <source>
        <dbReference type="ARBA" id="ARBA00004413"/>
    </source>
</evidence>
<dbReference type="InterPro" id="IPR001543">
    <property type="entry name" value="FliN-like_C"/>
</dbReference>